<feature type="compositionally biased region" description="Acidic residues" evidence="1">
    <location>
        <begin position="163"/>
        <end position="174"/>
    </location>
</feature>
<evidence type="ECO:0000256" key="1">
    <source>
        <dbReference type="SAM" id="MobiDB-lite"/>
    </source>
</evidence>
<feature type="compositionally biased region" description="Polar residues" evidence="1">
    <location>
        <begin position="88"/>
        <end position="103"/>
    </location>
</feature>
<accession>A0A517WP85</accession>
<gene>
    <name evidence="3" type="ORF">V202x_04160</name>
</gene>
<feature type="compositionally biased region" description="Polar residues" evidence="1">
    <location>
        <begin position="152"/>
        <end position="161"/>
    </location>
</feature>
<proteinExistence type="predicted"/>
<evidence type="ECO:0000313" key="4">
    <source>
        <dbReference type="Proteomes" id="UP000318384"/>
    </source>
</evidence>
<sequence length="494" mass="54585">MSIEVVCPACGGAIQIEDVSEVVECPLCQMHLQVDPETNEPVLITEDLDEVTNEEPEGTLADSETESSSSESVISTDLDSNQEETKVTDSQSEPDSENGNSESTLEEAEVESPFAFLPGGNNGSSDKTKTVREATNFSFLPGGNDDSENAENDSTVITSEMPSVDEEEETDSTEEAVSTEQAEPINPEATTETTTSEESPPEETTTTEDTLEAGSEPETPEIQQDYRKQKVVSRRLFTLTLTYAIAATIMVALLLYAKYLGDPHQLESLPDLKPPIKNDEIALQLVPEHATLPAGHTLKLGGPGRRFGNIMVTPLRVTRGPIEFEHYTGDTTKTRPPTEDVLKLYLRFENVSDDQTFEPLDQKLLLTRVPGKTPDSHLRANNFVSRVDQKKTNGERVLVYDMPPSWEWNLKGQNINQEAKPQNLKPGQSFETYVATDEAGIDSLKGDLVWRLQMRKGYHPESHRGVTTLIEVVFNSDQIQPEKPSENKESLPTS</sequence>
<protein>
    <submittedName>
        <fullName evidence="3">Uncharacterized protein</fullName>
    </submittedName>
</protein>
<evidence type="ECO:0000256" key="2">
    <source>
        <dbReference type="SAM" id="Phobius"/>
    </source>
</evidence>
<keyword evidence="2" id="KW-0812">Transmembrane</keyword>
<dbReference type="OrthoDB" id="207753at2"/>
<organism evidence="3 4">
    <name type="scientific">Gimesia aquarii</name>
    <dbReference type="NCBI Taxonomy" id="2527964"/>
    <lineage>
        <taxon>Bacteria</taxon>
        <taxon>Pseudomonadati</taxon>
        <taxon>Planctomycetota</taxon>
        <taxon>Planctomycetia</taxon>
        <taxon>Planctomycetales</taxon>
        <taxon>Planctomycetaceae</taxon>
        <taxon>Gimesia</taxon>
    </lineage>
</organism>
<dbReference type="Proteomes" id="UP000318384">
    <property type="component" value="Chromosome"/>
</dbReference>
<dbReference type="EMBL" id="CP037422">
    <property type="protein sequence ID" value="QDU07071.1"/>
    <property type="molecule type" value="Genomic_DNA"/>
</dbReference>
<name>A0A517WP85_9PLAN</name>
<feature type="region of interest" description="Disordered" evidence="1">
    <location>
        <begin position="49"/>
        <end position="227"/>
    </location>
</feature>
<keyword evidence="4" id="KW-1185">Reference proteome</keyword>
<dbReference type="AlphaFoldDB" id="A0A517WP85"/>
<keyword evidence="2" id="KW-1133">Transmembrane helix</keyword>
<reference evidence="3 4" key="1">
    <citation type="submission" date="2019-03" db="EMBL/GenBank/DDBJ databases">
        <title>Deep-cultivation of Planctomycetes and their phenomic and genomic characterization uncovers novel biology.</title>
        <authorList>
            <person name="Wiegand S."/>
            <person name="Jogler M."/>
            <person name="Boedeker C."/>
            <person name="Pinto D."/>
            <person name="Vollmers J."/>
            <person name="Rivas-Marin E."/>
            <person name="Kohn T."/>
            <person name="Peeters S.H."/>
            <person name="Heuer A."/>
            <person name="Rast P."/>
            <person name="Oberbeckmann S."/>
            <person name="Bunk B."/>
            <person name="Jeske O."/>
            <person name="Meyerdierks A."/>
            <person name="Storesund J.E."/>
            <person name="Kallscheuer N."/>
            <person name="Luecker S."/>
            <person name="Lage O.M."/>
            <person name="Pohl T."/>
            <person name="Merkel B.J."/>
            <person name="Hornburger P."/>
            <person name="Mueller R.-W."/>
            <person name="Bruemmer F."/>
            <person name="Labrenz M."/>
            <person name="Spormann A.M."/>
            <person name="Op den Camp H."/>
            <person name="Overmann J."/>
            <person name="Amann R."/>
            <person name="Jetten M.S.M."/>
            <person name="Mascher T."/>
            <person name="Medema M.H."/>
            <person name="Devos D.P."/>
            <person name="Kaster A.-K."/>
            <person name="Ovreas L."/>
            <person name="Rohde M."/>
            <person name="Galperin M.Y."/>
            <person name="Jogler C."/>
        </authorList>
    </citation>
    <scope>NUCLEOTIDE SEQUENCE [LARGE SCALE GENOMIC DNA]</scope>
    <source>
        <strain evidence="3 4">V202</strain>
    </source>
</reference>
<feature type="compositionally biased region" description="Acidic residues" evidence="1">
    <location>
        <begin position="199"/>
        <end position="211"/>
    </location>
</feature>
<feature type="compositionally biased region" description="Low complexity" evidence="1">
    <location>
        <begin position="59"/>
        <end position="79"/>
    </location>
</feature>
<dbReference type="RefSeq" id="WP_145170749.1">
    <property type="nucleotide sequence ID" value="NZ_CP037422.1"/>
</dbReference>
<feature type="transmembrane region" description="Helical" evidence="2">
    <location>
        <begin position="236"/>
        <end position="257"/>
    </location>
</feature>
<evidence type="ECO:0000313" key="3">
    <source>
        <dbReference type="EMBL" id="QDU07071.1"/>
    </source>
</evidence>
<keyword evidence="2" id="KW-0472">Membrane</keyword>